<accession>A0ABW2C8T9</accession>
<evidence type="ECO:0008006" key="3">
    <source>
        <dbReference type="Google" id="ProtNLM"/>
    </source>
</evidence>
<comment type="caution">
    <text evidence="1">The sequence shown here is derived from an EMBL/GenBank/DDBJ whole genome shotgun (WGS) entry which is preliminary data.</text>
</comment>
<name>A0ABW2C8T9_9PSEU</name>
<reference evidence="2" key="1">
    <citation type="journal article" date="2019" name="Int. J. Syst. Evol. Microbiol.">
        <title>The Global Catalogue of Microorganisms (GCM) 10K type strain sequencing project: providing services to taxonomists for standard genome sequencing and annotation.</title>
        <authorList>
            <consortium name="The Broad Institute Genomics Platform"/>
            <consortium name="The Broad Institute Genome Sequencing Center for Infectious Disease"/>
            <person name="Wu L."/>
            <person name="Ma J."/>
        </authorList>
    </citation>
    <scope>NUCLEOTIDE SEQUENCE [LARGE SCALE GENOMIC DNA]</scope>
    <source>
        <strain evidence="2">KCTC 32255</strain>
    </source>
</reference>
<dbReference type="Proteomes" id="UP001596337">
    <property type="component" value="Unassembled WGS sequence"/>
</dbReference>
<organism evidence="1 2">
    <name type="scientific">Haloechinothrix salitolerans</name>
    <dbReference type="NCBI Taxonomy" id="926830"/>
    <lineage>
        <taxon>Bacteria</taxon>
        <taxon>Bacillati</taxon>
        <taxon>Actinomycetota</taxon>
        <taxon>Actinomycetes</taxon>
        <taxon>Pseudonocardiales</taxon>
        <taxon>Pseudonocardiaceae</taxon>
        <taxon>Haloechinothrix</taxon>
    </lineage>
</organism>
<proteinExistence type="predicted"/>
<dbReference type="EMBL" id="JBHSXX010000001">
    <property type="protein sequence ID" value="MFC6870963.1"/>
    <property type="molecule type" value="Genomic_DNA"/>
</dbReference>
<evidence type="ECO:0000313" key="2">
    <source>
        <dbReference type="Proteomes" id="UP001596337"/>
    </source>
</evidence>
<protein>
    <recommendedName>
        <fullName evidence="3">DUF1156 domain-containing protein</fullName>
    </recommendedName>
</protein>
<dbReference type="RefSeq" id="WP_345399007.1">
    <property type="nucleotide sequence ID" value="NZ_BAABLA010000078.1"/>
</dbReference>
<sequence length="427" mass="46757">MMQASATQVEFSAGSLISTDPPYYDNVGYSDLSDFFYVWLRRSLRDVHPDLLATMLVPKADEMVANPYRHDGKDGAKRFFEDGFRSVFTKARESSALDYPVTVWYAYKQAETNEDGLKSTGWQTLLDAMIRAGWQITATWPVRSERGSRRISIGTNALASSVVLALRARPRSAATVDRRGFIAALQNDLPAALKALVHGQIAAVDLDQAALGPGIAVFSRFSTVLEADGSPMTVGSAIARIGEVVDQVLNEQEGDFDATTRFAIAWYRQRGYGVGPYGEAEQLAQGRNVVVQALDRDGVLTSRAGKVQLIKPAELSADYDVLTDLHISSWEALHHLIKILEGAGIAPAGEFLRAALSRDDNAVDVDLVKELAHLLFRVAEGNRWTKDALSFNTLVTSWQEILDAARAVPAPTTSRQGSFDFEEVDVS</sequence>
<keyword evidence="2" id="KW-1185">Reference proteome</keyword>
<gene>
    <name evidence="1" type="ORF">ACFQGD_27945</name>
</gene>
<evidence type="ECO:0000313" key="1">
    <source>
        <dbReference type="EMBL" id="MFC6870963.1"/>
    </source>
</evidence>